<evidence type="ECO:0000313" key="2">
    <source>
        <dbReference type="Proteomes" id="UP000324705"/>
    </source>
</evidence>
<name>A0A9R0Y2A0_TRITD</name>
<reference evidence="1 2" key="1">
    <citation type="submission" date="2017-09" db="EMBL/GenBank/DDBJ databases">
        <authorList>
            <consortium name="International Durum Wheat Genome Sequencing Consortium (IDWGSC)"/>
            <person name="Milanesi L."/>
        </authorList>
    </citation>
    <scope>NUCLEOTIDE SEQUENCE [LARGE SCALE GENOMIC DNA]</scope>
    <source>
        <strain evidence="2">cv. Svevo</strain>
    </source>
</reference>
<proteinExistence type="predicted"/>
<keyword evidence="2" id="KW-1185">Reference proteome</keyword>
<dbReference type="AlphaFoldDB" id="A0A9R0Y2A0"/>
<organism evidence="1 2">
    <name type="scientific">Triticum turgidum subsp. durum</name>
    <name type="common">Durum wheat</name>
    <name type="synonym">Triticum durum</name>
    <dbReference type="NCBI Taxonomy" id="4567"/>
    <lineage>
        <taxon>Eukaryota</taxon>
        <taxon>Viridiplantae</taxon>
        <taxon>Streptophyta</taxon>
        <taxon>Embryophyta</taxon>
        <taxon>Tracheophyta</taxon>
        <taxon>Spermatophyta</taxon>
        <taxon>Magnoliopsida</taxon>
        <taxon>Liliopsida</taxon>
        <taxon>Poales</taxon>
        <taxon>Poaceae</taxon>
        <taxon>BOP clade</taxon>
        <taxon>Pooideae</taxon>
        <taxon>Triticodae</taxon>
        <taxon>Triticeae</taxon>
        <taxon>Triticinae</taxon>
        <taxon>Triticum</taxon>
    </lineage>
</organism>
<dbReference type="EMBL" id="LT934121">
    <property type="protein sequence ID" value="VAI46762.1"/>
    <property type="molecule type" value="Genomic_DNA"/>
</dbReference>
<protein>
    <submittedName>
        <fullName evidence="1">Uncharacterized protein</fullName>
    </submittedName>
</protein>
<gene>
    <name evidence="1" type="ORF">TRITD_6Av1G135470</name>
</gene>
<dbReference type="OMA" id="HTNARTT"/>
<dbReference type="Gramene" id="TRITD6Av1G135470.1">
    <property type="protein sequence ID" value="TRITD6Av1G135470.1"/>
    <property type="gene ID" value="TRITD6Av1G135470"/>
</dbReference>
<evidence type="ECO:0000313" key="1">
    <source>
        <dbReference type="EMBL" id="VAI46762.1"/>
    </source>
</evidence>
<sequence>MDAAPPSRSSASVPSHLLVVLLQPRVDFPYSQELVISSATPARVKCHQVLMNAPSPQRDLFFVKFGYAAMTSDLDHKRQVPHRQDHTNARTTTYRNTKSIFEHVRLPPTSDKSSPTTTVYNYRRPRRTTKLEPLLPLQNMYHYRRPNIYRACTMTIGEDSVDIKFLA</sequence>
<accession>A0A9R0Y2A0</accession>
<dbReference type="Proteomes" id="UP000324705">
    <property type="component" value="Chromosome 6A"/>
</dbReference>